<keyword evidence="6 8" id="KW-0472">Membrane</keyword>
<feature type="compositionally biased region" description="Basic and acidic residues" evidence="7">
    <location>
        <begin position="241"/>
        <end position="257"/>
    </location>
</feature>
<dbReference type="PANTHER" id="PTHR31376:SF3">
    <property type="entry name" value="PURINE PERMEASE 4-RELATED"/>
    <property type="match status" value="1"/>
</dbReference>
<evidence type="ECO:0000256" key="5">
    <source>
        <dbReference type="ARBA" id="ARBA00022989"/>
    </source>
</evidence>
<proteinExistence type="inferred from homology"/>
<gene>
    <name evidence="9" type="ORF">HHK36_004614</name>
</gene>
<evidence type="ECO:0000313" key="9">
    <source>
        <dbReference type="EMBL" id="KAF8408551.1"/>
    </source>
</evidence>
<feature type="region of interest" description="Disordered" evidence="7">
    <location>
        <begin position="25"/>
        <end position="68"/>
    </location>
</feature>
<evidence type="ECO:0008006" key="11">
    <source>
        <dbReference type="Google" id="ProtNLM"/>
    </source>
</evidence>
<evidence type="ECO:0000256" key="8">
    <source>
        <dbReference type="SAM" id="Phobius"/>
    </source>
</evidence>
<dbReference type="Proteomes" id="UP000655225">
    <property type="component" value="Unassembled WGS sequence"/>
</dbReference>
<dbReference type="InterPro" id="IPR037185">
    <property type="entry name" value="EmrE-like"/>
</dbReference>
<dbReference type="AlphaFoldDB" id="A0A834ZK89"/>
<dbReference type="GO" id="GO:0005345">
    <property type="term" value="F:purine nucleobase transmembrane transporter activity"/>
    <property type="evidence" value="ECO:0007669"/>
    <property type="project" value="UniProtKB-ARBA"/>
</dbReference>
<dbReference type="InterPro" id="IPR030182">
    <property type="entry name" value="PUP_plant"/>
</dbReference>
<reference evidence="9 10" key="1">
    <citation type="submission" date="2020-04" db="EMBL/GenBank/DDBJ databases">
        <title>Plant Genome Project.</title>
        <authorList>
            <person name="Zhang R.-G."/>
        </authorList>
    </citation>
    <scope>NUCLEOTIDE SEQUENCE [LARGE SCALE GENOMIC DNA]</scope>
    <source>
        <strain evidence="9">YNK0</strain>
        <tissue evidence="9">Leaf</tissue>
    </source>
</reference>
<comment type="caution">
    <text evidence="9">The sequence shown here is derived from an EMBL/GenBank/DDBJ whole genome shotgun (WGS) entry which is preliminary data.</text>
</comment>
<dbReference type="Pfam" id="PF16913">
    <property type="entry name" value="PUNUT"/>
    <property type="match status" value="1"/>
</dbReference>
<dbReference type="SUPFAM" id="SSF103481">
    <property type="entry name" value="Multidrug resistance efflux transporter EmrE"/>
    <property type="match status" value="1"/>
</dbReference>
<evidence type="ECO:0000256" key="2">
    <source>
        <dbReference type="ARBA" id="ARBA00006213"/>
    </source>
</evidence>
<dbReference type="GO" id="GO:0015211">
    <property type="term" value="F:purine nucleoside transmembrane transporter activity"/>
    <property type="evidence" value="ECO:0007669"/>
    <property type="project" value="InterPro"/>
</dbReference>
<evidence type="ECO:0000256" key="7">
    <source>
        <dbReference type="SAM" id="MobiDB-lite"/>
    </source>
</evidence>
<evidence type="ECO:0000313" key="10">
    <source>
        <dbReference type="Proteomes" id="UP000655225"/>
    </source>
</evidence>
<accession>A0A834ZK89</accession>
<evidence type="ECO:0000256" key="3">
    <source>
        <dbReference type="ARBA" id="ARBA00022448"/>
    </source>
</evidence>
<evidence type="ECO:0000256" key="1">
    <source>
        <dbReference type="ARBA" id="ARBA00004141"/>
    </source>
</evidence>
<comment type="subcellular location">
    <subcellularLocation>
        <location evidence="1">Membrane</location>
        <topology evidence="1">Multi-pass membrane protein</topology>
    </subcellularLocation>
</comment>
<keyword evidence="4 8" id="KW-0812">Transmembrane</keyword>
<name>A0A834ZK89_TETSI</name>
<evidence type="ECO:0000256" key="6">
    <source>
        <dbReference type="ARBA" id="ARBA00023136"/>
    </source>
</evidence>
<dbReference type="GO" id="GO:0016020">
    <property type="term" value="C:membrane"/>
    <property type="evidence" value="ECO:0007669"/>
    <property type="project" value="UniProtKB-SubCell"/>
</dbReference>
<organism evidence="9 10">
    <name type="scientific">Tetracentron sinense</name>
    <name type="common">Spur-leaf</name>
    <dbReference type="NCBI Taxonomy" id="13715"/>
    <lineage>
        <taxon>Eukaryota</taxon>
        <taxon>Viridiplantae</taxon>
        <taxon>Streptophyta</taxon>
        <taxon>Embryophyta</taxon>
        <taxon>Tracheophyta</taxon>
        <taxon>Spermatophyta</taxon>
        <taxon>Magnoliopsida</taxon>
        <taxon>Trochodendrales</taxon>
        <taxon>Trochodendraceae</taxon>
        <taxon>Tetracentron</taxon>
    </lineage>
</organism>
<evidence type="ECO:0000256" key="4">
    <source>
        <dbReference type="ARBA" id="ARBA00022692"/>
    </source>
</evidence>
<dbReference type="EMBL" id="JABCRI010000003">
    <property type="protein sequence ID" value="KAF8408551.1"/>
    <property type="molecule type" value="Genomic_DNA"/>
</dbReference>
<feature type="transmembrane region" description="Helical" evidence="8">
    <location>
        <begin position="560"/>
        <end position="578"/>
    </location>
</feature>
<keyword evidence="5 8" id="KW-1133">Transmembrane helix</keyword>
<keyword evidence="10" id="KW-1185">Reference proteome</keyword>
<feature type="transmembrane region" description="Helical" evidence="8">
    <location>
        <begin position="394"/>
        <end position="412"/>
    </location>
</feature>
<feature type="transmembrane region" description="Helical" evidence="8">
    <location>
        <begin position="267"/>
        <end position="289"/>
    </location>
</feature>
<comment type="similarity">
    <text evidence="2">Belongs to the purine permeases (TC 2.A.7.14) family.</text>
</comment>
<sequence length="610" mass="68120">MEILTKGNHFKETTSQWVEKTFGKTKEATRNEQNHGNHEKNKGEIEKTGDQHSVKEKPAIQAENSNNTNNNFGMDMQEQHFRFLENQTQNLNSSELGESIHSGKEKKNIPKAVVIQDFQQQDCNMFPIIQDISNESSDEKDEEEISILNNEFIDGIWKYGHDNLKKDRSLGNVEEQGDTEEEDIGPVHALNDEKSKEANDNMNLGFQNDRDTNYAYCNTNNSTLMEVLEPASPPQYPSHNHHIETGEPRDSTIKSHHGEEKKAGMTYWVLLLINYLSMAVGSISSSLLSRFYFIHGGSSRWLSTLVQSAGFPLLLLSIYLRPFLNITERRPFSEFTSKLLLQSVLIGLMLGINNLLFSSGVSYLPVSTSSLLLSSQLTFTLLLSVILVKQKVTFLNLTCVILLTSSSIILALDSSHDRPIGVSQTHYFMGFFSILGAGMLFALYLPTMQIVYEKVDCYEMVMEIQLVMEMTATVLAAIGMASDGHGYGEIIKESRIGFDLGPVKYWLTVGVTLVSWQLCFVGTAGIVYLTTSLTGGICTTALIPMNVLGGFFTFGDEFGGIKVVSTVMCVVGFCFHLYGEYVRAKEEEEEEDQALLLHTLNSIADIASID</sequence>
<dbReference type="PANTHER" id="PTHR31376">
    <property type="entry name" value="OS09G0467300 PROTEIN-RELATED"/>
    <property type="match status" value="1"/>
</dbReference>
<feature type="transmembrane region" description="Helical" evidence="8">
    <location>
        <begin position="339"/>
        <end position="357"/>
    </location>
</feature>
<dbReference type="OrthoDB" id="683622at2759"/>
<feature type="compositionally biased region" description="Basic and acidic residues" evidence="7">
    <location>
        <begin position="25"/>
        <end position="58"/>
    </location>
</feature>
<protein>
    <recommendedName>
        <fullName evidence="11">Purine permease</fullName>
    </recommendedName>
</protein>
<keyword evidence="3" id="KW-0813">Transport</keyword>
<feature type="transmembrane region" description="Helical" evidence="8">
    <location>
        <begin position="363"/>
        <end position="387"/>
    </location>
</feature>
<feature type="transmembrane region" description="Helical" evidence="8">
    <location>
        <begin position="301"/>
        <end position="319"/>
    </location>
</feature>
<feature type="transmembrane region" description="Helical" evidence="8">
    <location>
        <begin position="424"/>
        <end position="445"/>
    </location>
</feature>
<feature type="region of interest" description="Disordered" evidence="7">
    <location>
        <begin position="233"/>
        <end position="257"/>
    </location>
</feature>